<reference evidence="2 3" key="1">
    <citation type="submission" date="2019-02" db="EMBL/GenBank/DDBJ databases">
        <title>Deep-cultivation of Planctomycetes and their phenomic and genomic characterization uncovers novel biology.</title>
        <authorList>
            <person name="Wiegand S."/>
            <person name="Jogler M."/>
            <person name="Boedeker C."/>
            <person name="Pinto D."/>
            <person name="Vollmers J."/>
            <person name="Rivas-Marin E."/>
            <person name="Kohn T."/>
            <person name="Peeters S.H."/>
            <person name="Heuer A."/>
            <person name="Rast P."/>
            <person name="Oberbeckmann S."/>
            <person name="Bunk B."/>
            <person name="Jeske O."/>
            <person name="Meyerdierks A."/>
            <person name="Storesund J.E."/>
            <person name="Kallscheuer N."/>
            <person name="Luecker S."/>
            <person name="Lage O.M."/>
            <person name="Pohl T."/>
            <person name="Merkel B.J."/>
            <person name="Hornburger P."/>
            <person name="Mueller R.-W."/>
            <person name="Bruemmer F."/>
            <person name="Labrenz M."/>
            <person name="Spormann A.M."/>
            <person name="Op den Camp H."/>
            <person name="Overmann J."/>
            <person name="Amann R."/>
            <person name="Jetten M.S.M."/>
            <person name="Mascher T."/>
            <person name="Medema M.H."/>
            <person name="Devos D.P."/>
            <person name="Kaster A.-K."/>
            <person name="Ovreas L."/>
            <person name="Rohde M."/>
            <person name="Galperin M.Y."/>
            <person name="Jogler C."/>
        </authorList>
    </citation>
    <scope>NUCLEOTIDE SEQUENCE [LARGE SCALE GENOMIC DNA]</scope>
    <source>
        <strain evidence="2 3">Pan181</strain>
    </source>
</reference>
<keyword evidence="1" id="KW-0732">Signal</keyword>
<organism evidence="2 3">
    <name type="scientific">Aeoliella mucimassa</name>
    <dbReference type="NCBI Taxonomy" id="2527972"/>
    <lineage>
        <taxon>Bacteria</taxon>
        <taxon>Pseudomonadati</taxon>
        <taxon>Planctomycetota</taxon>
        <taxon>Planctomycetia</taxon>
        <taxon>Pirellulales</taxon>
        <taxon>Lacipirellulaceae</taxon>
        <taxon>Aeoliella</taxon>
    </lineage>
</organism>
<dbReference type="Proteomes" id="UP000315750">
    <property type="component" value="Chromosome"/>
</dbReference>
<dbReference type="AlphaFoldDB" id="A0A518AR68"/>
<dbReference type="RefSeq" id="WP_145248245.1">
    <property type="nucleotide sequence ID" value="NZ_CP036278.1"/>
</dbReference>
<evidence type="ECO:0000313" key="3">
    <source>
        <dbReference type="Proteomes" id="UP000315750"/>
    </source>
</evidence>
<name>A0A518AR68_9BACT</name>
<dbReference type="EMBL" id="CP036278">
    <property type="protein sequence ID" value="QDU57222.1"/>
    <property type="molecule type" value="Genomic_DNA"/>
</dbReference>
<accession>A0A518AR68</accession>
<proteinExistence type="predicted"/>
<dbReference type="OrthoDB" id="714059at2"/>
<feature type="signal peptide" evidence="1">
    <location>
        <begin position="1"/>
        <end position="21"/>
    </location>
</feature>
<feature type="chain" id="PRO_5022226873" evidence="1">
    <location>
        <begin position="22"/>
        <end position="519"/>
    </location>
</feature>
<gene>
    <name evidence="2" type="ORF">Pan181_34360</name>
</gene>
<protein>
    <submittedName>
        <fullName evidence="2">Uncharacterized protein</fullName>
    </submittedName>
</protein>
<evidence type="ECO:0000313" key="2">
    <source>
        <dbReference type="EMBL" id="QDU57222.1"/>
    </source>
</evidence>
<dbReference type="KEGG" id="amuc:Pan181_34360"/>
<evidence type="ECO:0000256" key="1">
    <source>
        <dbReference type="SAM" id="SignalP"/>
    </source>
</evidence>
<sequence precursor="true">MHSTFQLLATLTLLWAHAAFASADSTLLFVNQCGYQSDWPKRFTAIHAEPGQAFVVQQADTGEVLYSGALADGVGDFSDYRPNKATTCVIRTNSSTSDPFVVSPDWAQDVCYPAALHFMVDTRSVVGTHPSAYGGGPWRDSTYYTFEMPSLVLLYLSNPDYFQNLPIEINYARDKQKVLASDFEIVRANGDDGALETARRYYQEIDPPVGDNCPDIVQLMHWGVGWYLLSPATKDPSNDPLPRQIHPQTVEQFAFFLYALPEIEGYFTDSFKKQAHDFAFDQWESVGLLDVITDVGTLKGRHCPGHSIQPNLLMHEVAKREGRADAKRFLQAAVEQAHWVITHFDAADPRVTKGQRMSEHKLIMGLVTLQKDYPESAPEALNDWLRHWTDVVIARSDNLWDFRRYTDTEWSIPRSTGQQHSTSGAAGWNEPGNLAAFPGICMAVADLDPESQKSVRLRQIGIAQLDNLFGRNPLAAHTAALATDPEKGFAGAERGWPKHFHNDTCARLELVRRPGSHFL</sequence>
<keyword evidence="3" id="KW-1185">Reference proteome</keyword>